<dbReference type="InterPro" id="IPR036908">
    <property type="entry name" value="RlpA-like_sf"/>
</dbReference>
<evidence type="ECO:0000256" key="3">
    <source>
        <dbReference type="ARBA" id="ARBA00022525"/>
    </source>
</evidence>
<dbReference type="SUPFAM" id="SSF50685">
    <property type="entry name" value="Barwin-like endoglucanases"/>
    <property type="match status" value="1"/>
</dbReference>
<proteinExistence type="inferred from homology"/>
<keyword evidence="2 7" id="KW-0134">Cell wall</keyword>
<dbReference type="EMBL" id="JBEAFC010000002">
    <property type="protein sequence ID" value="KAL1566320.1"/>
    <property type="molecule type" value="Genomic_DNA"/>
</dbReference>
<dbReference type="GO" id="GO:0009653">
    <property type="term" value="P:anatomical structure morphogenesis"/>
    <property type="evidence" value="ECO:0007669"/>
    <property type="project" value="UniProtKB-ARBA"/>
</dbReference>
<reference evidence="10 11" key="1">
    <citation type="submission" date="2024-06" db="EMBL/GenBank/DDBJ databases">
        <title>A chromosome level genome sequence of Diviner's sage (Salvia divinorum).</title>
        <authorList>
            <person name="Ford S.A."/>
            <person name="Ro D.-K."/>
            <person name="Ness R.W."/>
            <person name="Phillips M.A."/>
        </authorList>
    </citation>
    <scope>NUCLEOTIDE SEQUENCE [LARGE SCALE GENOMIC DNA]</scope>
    <source>
        <strain evidence="10">SAF-2024a</strain>
        <tissue evidence="10">Leaf</tissue>
    </source>
</reference>
<keyword evidence="5" id="KW-0472">Membrane</keyword>
<dbReference type="InterPro" id="IPR007112">
    <property type="entry name" value="Expansin/allergen_DPBB_dom"/>
</dbReference>
<accession>A0ABD1IC89</accession>
<sequence length="259" mass="28054">MAFHAAMLSGLVAISAIFGVVNAIASDNVTITEGGWDYARATFYGPSDGRDGMGAACGYGNVFDLGYGQETTALSTALFNDGAACGACFEIYCSNAPQGACKRGSIRVTATNFCPPNYSQTQGAWCNPPQKHFDLSMPMFLKIAEYKAGVVPVMYRRVKCWKQGGVKFVMGGNNYWTTVLVYNVGGVGDVKSVRVRGSGSDWTWMSRNWGQNWQVSMGLLGKSVSFEVTISDGSYIQHIDVVPSSWGFGMTFEGKYNFH</sequence>
<dbReference type="Gene3D" id="2.40.40.10">
    <property type="entry name" value="RlpA-like domain"/>
    <property type="match status" value="1"/>
</dbReference>
<feature type="domain" description="Expansin-like CBD" evidence="9">
    <location>
        <begin position="175"/>
        <end position="254"/>
    </location>
</feature>
<dbReference type="PANTHER" id="PTHR31867">
    <property type="entry name" value="EXPANSIN-A15"/>
    <property type="match status" value="1"/>
</dbReference>
<evidence type="ECO:0000256" key="7">
    <source>
        <dbReference type="RuleBase" id="RU365023"/>
    </source>
</evidence>
<evidence type="ECO:0000313" key="11">
    <source>
        <dbReference type="Proteomes" id="UP001567538"/>
    </source>
</evidence>
<dbReference type="Proteomes" id="UP001567538">
    <property type="component" value="Unassembled WGS sequence"/>
</dbReference>
<protein>
    <recommendedName>
        <fullName evidence="7">Expansin</fullName>
    </recommendedName>
</protein>
<dbReference type="InterPro" id="IPR002963">
    <property type="entry name" value="Expansin"/>
</dbReference>
<evidence type="ECO:0000256" key="5">
    <source>
        <dbReference type="ARBA" id="ARBA00023136"/>
    </source>
</evidence>
<feature type="domain" description="Expansin-like EG45" evidence="8">
    <location>
        <begin position="54"/>
        <end position="165"/>
    </location>
</feature>
<dbReference type="InterPro" id="IPR007117">
    <property type="entry name" value="Expansin_CBD"/>
</dbReference>
<dbReference type="CDD" id="cd22274">
    <property type="entry name" value="DPBB_EXPA_N"/>
    <property type="match status" value="1"/>
</dbReference>
<evidence type="ECO:0000259" key="8">
    <source>
        <dbReference type="PROSITE" id="PS50842"/>
    </source>
</evidence>
<comment type="subcellular location">
    <subcellularLocation>
        <location evidence="7">Secreted</location>
        <location evidence="7">Cell wall</location>
    </subcellularLocation>
    <subcellularLocation>
        <location evidence="7">Membrane</location>
        <topology evidence="7">Peripheral membrane protein</topology>
    </subcellularLocation>
</comment>
<keyword evidence="11" id="KW-1185">Reference proteome</keyword>
<gene>
    <name evidence="10" type="ORF">AAHA92_01946</name>
</gene>
<evidence type="ECO:0000313" key="10">
    <source>
        <dbReference type="EMBL" id="KAL1566320.1"/>
    </source>
</evidence>
<dbReference type="InterPro" id="IPR009009">
    <property type="entry name" value="RlpA-like_DPBB"/>
</dbReference>
<keyword evidence="6 7" id="KW-0961">Cell wall biogenesis/degradation</keyword>
<dbReference type="PROSITE" id="PS50842">
    <property type="entry name" value="EXPANSIN_EG45"/>
    <property type="match status" value="1"/>
</dbReference>
<dbReference type="Gene3D" id="2.60.40.760">
    <property type="entry name" value="Expansin, cellulose-binding-like domain"/>
    <property type="match status" value="1"/>
</dbReference>
<dbReference type="AlphaFoldDB" id="A0ABD1IC89"/>
<evidence type="ECO:0000256" key="6">
    <source>
        <dbReference type="ARBA" id="ARBA00023316"/>
    </source>
</evidence>
<dbReference type="GO" id="GO:0071555">
    <property type="term" value="P:cell wall organization"/>
    <property type="evidence" value="ECO:0007669"/>
    <property type="project" value="UniProtKB-KW"/>
</dbReference>
<comment type="caution">
    <text evidence="10">The sequence shown here is derived from an EMBL/GenBank/DDBJ whole genome shotgun (WGS) entry which is preliminary data.</text>
</comment>
<dbReference type="Pfam" id="PF01357">
    <property type="entry name" value="Expansin_C"/>
    <property type="match status" value="1"/>
</dbReference>
<dbReference type="InterPro" id="IPR007118">
    <property type="entry name" value="Expan_Lol_pI"/>
</dbReference>
<dbReference type="Pfam" id="PF03330">
    <property type="entry name" value="DPBB_1"/>
    <property type="match status" value="1"/>
</dbReference>
<dbReference type="PRINTS" id="PR01226">
    <property type="entry name" value="EXPANSIN"/>
</dbReference>
<evidence type="ECO:0000256" key="1">
    <source>
        <dbReference type="ARBA" id="ARBA00005392"/>
    </source>
</evidence>
<dbReference type="SMART" id="SM00837">
    <property type="entry name" value="DPBB_1"/>
    <property type="match status" value="1"/>
</dbReference>
<dbReference type="InterPro" id="IPR036749">
    <property type="entry name" value="Expansin_CBD_sf"/>
</dbReference>
<comment type="similarity">
    <text evidence="1 7">Belongs to the expansin family. Expansin A subfamily.</text>
</comment>
<organism evidence="10 11">
    <name type="scientific">Salvia divinorum</name>
    <name type="common">Maria pastora</name>
    <name type="synonym">Diviner's sage</name>
    <dbReference type="NCBI Taxonomy" id="28513"/>
    <lineage>
        <taxon>Eukaryota</taxon>
        <taxon>Viridiplantae</taxon>
        <taxon>Streptophyta</taxon>
        <taxon>Embryophyta</taxon>
        <taxon>Tracheophyta</taxon>
        <taxon>Spermatophyta</taxon>
        <taxon>Magnoliopsida</taxon>
        <taxon>eudicotyledons</taxon>
        <taxon>Gunneridae</taxon>
        <taxon>Pentapetalae</taxon>
        <taxon>asterids</taxon>
        <taxon>lamiids</taxon>
        <taxon>Lamiales</taxon>
        <taxon>Lamiaceae</taxon>
        <taxon>Nepetoideae</taxon>
        <taxon>Mentheae</taxon>
        <taxon>Salviinae</taxon>
        <taxon>Salvia</taxon>
        <taxon>Salvia subgen. Calosphace</taxon>
    </lineage>
</organism>
<name>A0ABD1IC89_SALDI</name>
<evidence type="ECO:0000259" key="9">
    <source>
        <dbReference type="PROSITE" id="PS50843"/>
    </source>
</evidence>
<feature type="chain" id="PRO_5044529127" description="Expansin" evidence="7">
    <location>
        <begin position="24"/>
        <end position="259"/>
    </location>
</feature>
<evidence type="ECO:0000256" key="4">
    <source>
        <dbReference type="ARBA" id="ARBA00022729"/>
    </source>
</evidence>
<dbReference type="PRINTS" id="PR01225">
    <property type="entry name" value="EXPANSNFAMLY"/>
</dbReference>
<dbReference type="PROSITE" id="PS50843">
    <property type="entry name" value="EXPANSIN_CBD"/>
    <property type="match status" value="1"/>
</dbReference>
<comment type="function">
    <text evidence="7">Causes loosening and extension of plant cell walls by disrupting non-covalent bonding between cellulose microfibrils and matrix glucans. No enzymatic activity has been found.</text>
</comment>
<evidence type="ECO:0000256" key="2">
    <source>
        <dbReference type="ARBA" id="ARBA00022512"/>
    </source>
</evidence>
<keyword evidence="4 7" id="KW-0732">Signal</keyword>
<dbReference type="GO" id="GO:0016020">
    <property type="term" value="C:membrane"/>
    <property type="evidence" value="ECO:0007669"/>
    <property type="project" value="UniProtKB-SubCell"/>
</dbReference>
<dbReference type="SUPFAM" id="SSF49590">
    <property type="entry name" value="PHL pollen allergen"/>
    <property type="match status" value="1"/>
</dbReference>
<keyword evidence="3 7" id="KW-0964">Secreted</keyword>
<feature type="signal peptide" evidence="7">
    <location>
        <begin position="1"/>
        <end position="23"/>
    </location>
</feature>